<dbReference type="AlphaFoldDB" id="L8WR78"/>
<feature type="compositionally biased region" description="Polar residues" evidence="3">
    <location>
        <begin position="362"/>
        <end position="377"/>
    </location>
</feature>
<comment type="caution">
    <text evidence="5">The sequence shown here is derived from an EMBL/GenBank/DDBJ whole genome shotgun (WGS) entry which is preliminary data.</text>
</comment>
<dbReference type="SUPFAM" id="SSF52129">
    <property type="entry name" value="Caspase-like"/>
    <property type="match status" value="1"/>
</dbReference>
<keyword evidence="2" id="KW-0378">Hydrolase</keyword>
<protein>
    <submittedName>
        <fullName evidence="5">Caspase domain-containing protein</fullName>
    </submittedName>
</protein>
<dbReference type="Gene3D" id="3.40.50.1460">
    <property type="match status" value="1"/>
</dbReference>
<organism evidence="5 6">
    <name type="scientific">Thanatephorus cucumeris (strain AG1-IA)</name>
    <name type="common">Rice sheath blight fungus</name>
    <name type="synonym">Rhizoctonia solani</name>
    <dbReference type="NCBI Taxonomy" id="983506"/>
    <lineage>
        <taxon>Eukaryota</taxon>
        <taxon>Fungi</taxon>
        <taxon>Dikarya</taxon>
        <taxon>Basidiomycota</taxon>
        <taxon>Agaricomycotina</taxon>
        <taxon>Agaricomycetes</taxon>
        <taxon>Cantharellales</taxon>
        <taxon>Ceratobasidiaceae</taxon>
        <taxon>Rhizoctonia</taxon>
        <taxon>Rhizoctonia solani AG-1</taxon>
    </lineage>
</organism>
<dbReference type="GO" id="GO:0004197">
    <property type="term" value="F:cysteine-type endopeptidase activity"/>
    <property type="evidence" value="ECO:0007669"/>
    <property type="project" value="InterPro"/>
</dbReference>
<dbReference type="HOGENOM" id="CLU_444220_0_0_1"/>
<keyword evidence="2" id="KW-0788">Thiol protease</keyword>
<evidence type="ECO:0000256" key="2">
    <source>
        <dbReference type="ARBA" id="ARBA00022807"/>
    </source>
</evidence>
<keyword evidence="1" id="KW-0053">Apoptosis</keyword>
<evidence type="ECO:0000259" key="4">
    <source>
        <dbReference type="Pfam" id="PF00656"/>
    </source>
</evidence>
<dbReference type="InterPro" id="IPR011600">
    <property type="entry name" value="Pept_C14_caspase"/>
</dbReference>
<dbReference type="Proteomes" id="UP000011668">
    <property type="component" value="Unassembled WGS sequence"/>
</dbReference>
<proteinExistence type="predicted"/>
<sequence>MPGIPTGKPKLPAHTFGTMKNGTLRRTRHKAPITTSRLTYQGTVIILHGIWEHNLLSFHNCIARKHRFLFGKFAQKVWYERRSGPERKFFGGLLKIGDDLAKFVMSTFLFPSQLTESMSSTQPSAALPSHQGAMITGTKTLICIQQPSQCVVREPDVIPIPHEAQHHSPTLAACYNRLLLILAVMLIIFSAAELIARVACNIRTSTVDPRQLRGVTTTLGNEPKSLLRRTVLNTSAAIKKLPRNKRVLAHGGPVDLGPSFSLYTLPNSFLGEMLIVVSYSDFCMIILSESFCAVVMSPVEGVDATMEQLETTITPKSGIRGRSFGVTQKTDPISSNGSDIRATKLVSQIFESPSPVQEDHTVSNNKKPQTQHVPTSNLRAHTAPCIRNPSISLVKSLTGLISLRQANVHILGVGTSWEGQGDRFDALPGPSHDIEWLKNAFAHQQNFWFNSLLDHNVTLATIRQSLDRMFSVAEESDLLALYFSGHGGYDDQFELYDSTSLDEVILNEWIVEFRSKNSAHNPVYIVFDFCRPGRVRPQAELASDVKVIWACSPTQPALELKLKDPNNALPRSCFLLSLILAIGDVSEDPTLPAVGRFTDRMKQLVKTIRGLACYRCRCRLPWRFCGCNSCVEGGLCPHDQHGGDLPFQVVSIGGIDVSEFASLQPGHSLHHNYPG</sequence>
<evidence type="ECO:0000313" key="6">
    <source>
        <dbReference type="Proteomes" id="UP000011668"/>
    </source>
</evidence>
<accession>L8WR78</accession>
<dbReference type="Pfam" id="PF00656">
    <property type="entry name" value="Peptidase_C14"/>
    <property type="match status" value="1"/>
</dbReference>
<evidence type="ECO:0000313" key="5">
    <source>
        <dbReference type="EMBL" id="ELU40641.1"/>
    </source>
</evidence>
<evidence type="ECO:0000256" key="1">
    <source>
        <dbReference type="ARBA" id="ARBA00022703"/>
    </source>
</evidence>
<feature type="domain" description="Peptidase C14 caspase" evidence="4">
    <location>
        <begin position="426"/>
        <end position="589"/>
    </location>
</feature>
<feature type="region of interest" description="Disordered" evidence="3">
    <location>
        <begin position="355"/>
        <end position="377"/>
    </location>
</feature>
<dbReference type="EMBL" id="AFRT01001368">
    <property type="protein sequence ID" value="ELU40641.1"/>
    <property type="molecule type" value="Genomic_DNA"/>
</dbReference>
<keyword evidence="2" id="KW-0645">Protease</keyword>
<dbReference type="GO" id="GO:0006915">
    <property type="term" value="P:apoptotic process"/>
    <property type="evidence" value="ECO:0007669"/>
    <property type="project" value="UniProtKB-KW"/>
</dbReference>
<reference evidence="5 6" key="1">
    <citation type="journal article" date="2013" name="Nat. Commun.">
        <title>The evolution and pathogenic mechanisms of the rice sheath blight pathogen.</title>
        <authorList>
            <person name="Zheng A."/>
            <person name="Lin R."/>
            <person name="Xu L."/>
            <person name="Qin P."/>
            <person name="Tang C."/>
            <person name="Ai P."/>
            <person name="Zhang D."/>
            <person name="Liu Y."/>
            <person name="Sun Z."/>
            <person name="Feng H."/>
            <person name="Wang Y."/>
            <person name="Chen Y."/>
            <person name="Liang X."/>
            <person name="Fu R."/>
            <person name="Li Q."/>
            <person name="Zhang J."/>
            <person name="Yu X."/>
            <person name="Xie Z."/>
            <person name="Ding L."/>
            <person name="Guan P."/>
            <person name="Tang J."/>
            <person name="Liang Y."/>
            <person name="Wang S."/>
            <person name="Deng Q."/>
            <person name="Li S."/>
            <person name="Zhu J."/>
            <person name="Wang L."/>
            <person name="Liu H."/>
            <person name="Li P."/>
        </authorList>
    </citation>
    <scope>NUCLEOTIDE SEQUENCE [LARGE SCALE GENOMIC DNA]</scope>
    <source>
        <strain evidence="6">AG-1 IA</strain>
    </source>
</reference>
<evidence type="ECO:0000256" key="3">
    <source>
        <dbReference type="SAM" id="MobiDB-lite"/>
    </source>
</evidence>
<name>L8WR78_THACA</name>
<dbReference type="OrthoDB" id="3265812at2759"/>
<dbReference type="InterPro" id="IPR029030">
    <property type="entry name" value="Caspase-like_dom_sf"/>
</dbReference>
<gene>
    <name evidence="5" type="ORF">AG1IA_05334</name>
</gene>
<keyword evidence="6" id="KW-1185">Reference proteome</keyword>
<dbReference type="GO" id="GO:0006508">
    <property type="term" value="P:proteolysis"/>
    <property type="evidence" value="ECO:0007669"/>
    <property type="project" value="InterPro"/>
</dbReference>